<evidence type="ECO:0000259" key="8">
    <source>
        <dbReference type="Pfam" id="PF06271"/>
    </source>
</evidence>
<feature type="transmembrane region" description="Helical" evidence="7">
    <location>
        <begin position="171"/>
        <end position="192"/>
    </location>
</feature>
<comment type="subcellular location">
    <subcellularLocation>
        <location evidence="1">Cell membrane</location>
        <topology evidence="1">Multi-pass membrane protein</topology>
    </subcellularLocation>
</comment>
<evidence type="ECO:0000256" key="5">
    <source>
        <dbReference type="ARBA" id="ARBA00023136"/>
    </source>
</evidence>
<evidence type="ECO:0000256" key="3">
    <source>
        <dbReference type="ARBA" id="ARBA00022692"/>
    </source>
</evidence>
<sequence length="268" mass="27615">MKIKCPACSQVLNIPDAAAGKVVKCPCGKQLRAPGGPAKTGAPVAATPRRPTAGPAGQANPSAAPPRRPAAVSNDFDPGMFDELTTGDLQPVRAVGQPGRPASSNPYAPSGGGGHGSSGSFGGPIASVWKRFLGSFVDGLMFMVAFGIGMGLVAAMGAAMGQQEPTPVMTAVIMVVMLFPVALVLALNAVLVTKSGQTVGKKAVGTRIVMQDTRELPGFIQGWLLRSLVFGIANQFIPFLAFIDGCFVFTENARMLHDRIAGTVVIDV</sequence>
<keyword evidence="2" id="KW-1003">Cell membrane</keyword>
<feature type="compositionally biased region" description="Low complexity" evidence="6">
    <location>
        <begin position="40"/>
        <end position="62"/>
    </location>
</feature>
<evidence type="ECO:0000256" key="2">
    <source>
        <dbReference type="ARBA" id="ARBA00022475"/>
    </source>
</evidence>
<gene>
    <name evidence="9" type="ORF">K227x_31520</name>
</gene>
<dbReference type="GO" id="GO:0005886">
    <property type="term" value="C:plasma membrane"/>
    <property type="evidence" value="ECO:0007669"/>
    <property type="project" value="UniProtKB-SubCell"/>
</dbReference>
<dbReference type="InterPro" id="IPR051791">
    <property type="entry name" value="Pra-immunoreactive"/>
</dbReference>
<dbReference type="InterPro" id="IPR010432">
    <property type="entry name" value="RDD"/>
</dbReference>
<evidence type="ECO:0000256" key="6">
    <source>
        <dbReference type="SAM" id="MobiDB-lite"/>
    </source>
</evidence>
<feature type="region of interest" description="Disordered" evidence="6">
    <location>
        <begin position="30"/>
        <end position="116"/>
    </location>
</feature>
<keyword evidence="10" id="KW-1185">Reference proteome</keyword>
<dbReference type="RefSeq" id="WP_145170536.1">
    <property type="nucleotide sequence ID" value="NZ_CP036525.1"/>
</dbReference>
<keyword evidence="3 7" id="KW-0812">Transmembrane</keyword>
<evidence type="ECO:0000256" key="4">
    <source>
        <dbReference type="ARBA" id="ARBA00022989"/>
    </source>
</evidence>
<dbReference type="AlphaFoldDB" id="A0A517NC96"/>
<keyword evidence="4 7" id="KW-1133">Transmembrane helix</keyword>
<dbReference type="EMBL" id="CP036525">
    <property type="protein sequence ID" value="QDT04757.1"/>
    <property type="molecule type" value="Genomic_DNA"/>
</dbReference>
<name>A0A517NC96_9BACT</name>
<evidence type="ECO:0000313" key="10">
    <source>
        <dbReference type="Proteomes" id="UP000318538"/>
    </source>
</evidence>
<evidence type="ECO:0000256" key="7">
    <source>
        <dbReference type="SAM" id="Phobius"/>
    </source>
</evidence>
<dbReference type="OrthoDB" id="8612316at2"/>
<dbReference type="Proteomes" id="UP000318538">
    <property type="component" value="Chromosome"/>
</dbReference>
<feature type="domain" description="RDD" evidence="8">
    <location>
        <begin position="126"/>
        <end position="262"/>
    </location>
</feature>
<evidence type="ECO:0000313" key="9">
    <source>
        <dbReference type="EMBL" id="QDT04757.1"/>
    </source>
</evidence>
<dbReference type="KEGG" id="rlc:K227x_31520"/>
<dbReference type="Pfam" id="PF06271">
    <property type="entry name" value="RDD"/>
    <property type="match status" value="1"/>
</dbReference>
<proteinExistence type="predicted"/>
<accession>A0A517NC96</accession>
<feature type="transmembrane region" description="Helical" evidence="7">
    <location>
        <begin position="140"/>
        <end position="159"/>
    </location>
</feature>
<keyword evidence="5 7" id="KW-0472">Membrane</keyword>
<organism evidence="9 10">
    <name type="scientific">Rubripirellula lacrimiformis</name>
    <dbReference type="NCBI Taxonomy" id="1930273"/>
    <lineage>
        <taxon>Bacteria</taxon>
        <taxon>Pseudomonadati</taxon>
        <taxon>Planctomycetota</taxon>
        <taxon>Planctomycetia</taxon>
        <taxon>Pirellulales</taxon>
        <taxon>Pirellulaceae</taxon>
        <taxon>Rubripirellula</taxon>
    </lineage>
</organism>
<dbReference type="PANTHER" id="PTHR36115">
    <property type="entry name" value="PROLINE-RICH ANTIGEN HOMOLOG-RELATED"/>
    <property type="match status" value="1"/>
</dbReference>
<evidence type="ECO:0000256" key="1">
    <source>
        <dbReference type="ARBA" id="ARBA00004651"/>
    </source>
</evidence>
<reference evidence="9 10" key="1">
    <citation type="submission" date="2019-02" db="EMBL/GenBank/DDBJ databases">
        <title>Deep-cultivation of Planctomycetes and their phenomic and genomic characterization uncovers novel biology.</title>
        <authorList>
            <person name="Wiegand S."/>
            <person name="Jogler M."/>
            <person name="Boedeker C."/>
            <person name="Pinto D."/>
            <person name="Vollmers J."/>
            <person name="Rivas-Marin E."/>
            <person name="Kohn T."/>
            <person name="Peeters S.H."/>
            <person name="Heuer A."/>
            <person name="Rast P."/>
            <person name="Oberbeckmann S."/>
            <person name="Bunk B."/>
            <person name="Jeske O."/>
            <person name="Meyerdierks A."/>
            <person name="Storesund J.E."/>
            <person name="Kallscheuer N."/>
            <person name="Luecker S."/>
            <person name="Lage O.M."/>
            <person name="Pohl T."/>
            <person name="Merkel B.J."/>
            <person name="Hornburger P."/>
            <person name="Mueller R.-W."/>
            <person name="Bruemmer F."/>
            <person name="Labrenz M."/>
            <person name="Spormann A.M."/>
            <person name="Op den Camp H."/>
            <person name="Overmann J."/>
            <person name="Amann R."/>
            <person name="Jetten M.S.M."/>
            <person name="Mascher T."/>
            <person name="Medema M.H."/>
            <person name="Devos D.P."/>
            <person name="Kaster A.-K."/>
            <person name="Ovreas L."/>
            <person name="Rohde M."/>
            <person name="Galperin M.Y."/>
            <person name="Jogler C."/>
        </authorList>
    </citation>
    <scope>NUCLEOTIDE SEQUENCE [LARGE SCALE GENOMIC DNA]</scope>
    <source>
        <strain evidence="9 10">K22_7</strain>
    </source>
</reference>
<dbReference type="PANTHER" id="PTHR36115:SF4">
    <property type="entry name" value="MEMBRANE PROTEIN"/>
    <property type="match status" value="1"/>
</dbReference>
<protein>
    <submittedName>
        <fullName evidence="9">RDD family protein</fullName>
    </submittedName>
</protein>